<evidence type="ECO:0000256" key="3">
    <source>
        <dbReference type="ARBA" id="ARBA00023125"/>
    </source>
</evidence>
<accession>A0A1I5U697</accession>
<keyword evidence="2" id="KW-0680">Restriction system</keyword>
<dbReference type="GO" id="GO:0009307">
    <property type="term" value="P:DNA restriction-modification system"/>
    <property type="evidence" value="ECO:0007669"/>
    <property type="project" value="UniProtKB-KW"/>
</dbReference>
<dbReference type="GO" id="GO:0003677">
    <property type="term" value="F:DNA binding"/>
    <property type="evidence" value="ECO:0007669"/>
    <property type="project" value="UniProtKB-KW"/>
</dbReference>
<reference evidence="5 6" key="1">
    <citation type="submission" date="2016-10" db="EMBL/GenBank/DDBJ databases">
        <authorList>
            <person name="de Groot N.N."/>
        </authorList>
    </citation>
    <scope>NUCLEOTIDE SEQUENCE [LARGE SCALE GENOMIC DNA]</scope>
    <source>
        <strain evidence="6">E92,LMG 26720,CCM 7988</strain>
    </source>
</reference>
<sequence length="375" mass="42591">MNWKKVKLGEIINVKTGKLDANAQIIGGKYPFFTCSQESLQIDTYSYDCECVLIAGNGDLNVKYFNGKFDAYQRTYIVESRDKIILDVRFLYHFMSKYVEKLRLDSIGGVIKYIKIGNITDVLIPLPDLATQQHIAQVLDQADALRQQNRQLLGYYDELLQSTFIELFGKNAKDYDSWTLEKIENIVENKKGSMRSGPFGSDLLHSEFVDSGVFVLGIDNVVHNRFEWARMRYITEEKYQKLKRYTVFPGDLLISIMATVGRVAIVPQDMPLAINSKHLAAITLDKSKVNPMFIAYNLHSNPEVTRQIAARGRGAIMEGLNLGLIKEMKIKIPSLPLQQHFAKIVEEIEAQKSLVQQSLAESEALFEGLLAEYFG</sequence>
<evidence type="ECO:0000259" key="4">
    <source>
        <dbReference type="Pfam" id="PF01420"/>
    </source>
</evidence>
<evidence type="ECO:0000256" key="2">
    <source>
        <dbReference type="ARBA" id="ARBA00022747"/>
    </source>
</evidence>
<feature type="domain" description="Type I restriction modification DNA specificity" evidence="4">
    <location>
        <begin position="235"/>
        <end position="361"/>
    </location>
</feature>
<evidence type="ECO:0000313" key="5">
    <source>
        <dbReference type="EMBL" id="SFP90818.1"/>
    </source>
</evidence>
<protein>
    <submittedName>
        <fullName evidence="5">Type I restriction enzyme, S subunit</fullName>
    </submittedName>
</protein>
<name>A0A1I5U697_9BACT</name>
<dbReference type="RefSeq" id="WP_092017649.1">
    <property type="nucleotide sequence ID" value="NZ_FOXH01000007.1"/>
</dbReference>
<organism evidence="5 6">
    <name type="scientific">Pseudarcicella hirudinis</name>
    <dbReference type="NCBI Taxonomy" id="1079859"/>
    <lineage>
        <taxon>Bacteria</taxon>
        <taxon>Pseudomonadati</taxon>
        <taxon>Bacteroidota</taxon>
        <taxon>Cytophagia</taxon>
        <taxon>Cytophagales</taxon>
        <taxon>Flectobacillaceae</taxon>
        <taxon>Pseudarcicella</taxon>
    </lineage>
</organism>
<feature type="domain" description="Type I restriction modification DNA specificity" evidence="4">
    <location>
        <begin position="2"/>
        <end position="146"/>
    </location>
</feature>
<dbReference type="STRING" id="1079859.SAMN04515674_10715"/>
<dbReference type="Gene3D" id="3.90.220.20">
    <property type="entry name" value="DNA methylase specificity domains"/>
    <property type="match status" value="2"/>
</dbReference>
<dbReference type="EMBL" id="FOXH01000007">
    <property type="protein sequence ID" value="SFP90818.1"/>
    <property type="molecule type" value="Genomic_DNA"/>
</dbReference>
<gene>
    <name evidence="5" type="ORF">SAMN04515674_10715</name>
</gene>
<dbReference type="OrthoDB" id="825893at2"/>
<evidence type="ECO:0000313" key="6">
    <source>
        <dbReference type="Proteomes" id="UP000199306"/>
    </source>
</evidence>
<keyword evidence="6" id="KW-1185">Reference proteome</keyword>
<keyword evidence="3" id="KW-0238">DNA-binding</keyword>
<dbReference type="InterPro" id="IPR000055">
    <property type="entry name" value="Restrct_endonuc_typeI_TRD"/>
</dbReference>
<dbReference type="InterPro" id="IPR044946">
    <property type="entry name" value="Restrct_endonuc_typeI_TRD_sf"/>
</dbReference>
<dbReference type="InterPro" id="IPR052021">
    <property type="entry name" value="Type-I_RS_S_subunit"/>
</dbReference>
<dbReference type="AlphaFoldDB" id="A0A1I5U697"/>
<comment type="similarity">
    <text evidence="1">Belongs to the type-I restriction system S methylase family.</text>
</comment>
<evidence type="ECO:0000256" key="1">
    <source>
        <dbReference type="ARBA" id="ARBA00010923"/>
    </source>
</evidence>
<dbReference type="Proteomes" id="UP000199306">
    <property type="component" value="Unassembled WGS sequence"/>
</dbReference>
<dbReference type="Pfam" id="PF01420">
    <property type="entry name" value="Methylase_S"/>
    <property type="match status" value="2"/>
</dbReference>
<proteinExistence type="inferred from homology"/>
<dbReference type="SUPFAM" id="SSF116734">
    <property type="entry name" value="DNA methylase specificity domain"/>
    <property type="match status" value="2"/>
</dbReference>
<dbReference type="PANTHER" id="PTHR30408">
    <property type="entry name" value="TYPE-1 RESTRICTION ENZYME ECOKI SPECIFICITY PROTEIN"/>
    <property type="match status" value="1"/>
</dbReference>
<dbReference type="PANTHER" id="PTHR30408:SF12">
    <property type="entry name" value="TYPE I RESTRICTION ENZYME MJAVIII SPECIFICITY SUBUNIT"/>
    <property type="match status" value="1"/>
</dbReference>